<keyword evidence="3" id="KW-1185">Reference proteome</keyword>
<accession>A0A7W3MSP4</accession>
<feature type="transmembrane region" description="Helical" evidence="1">
    <location>
        <begin position="12"/>
        <end position="29"/>
    </location>
</feature>
<keyword evidence="1" id="KW-1133">Transmembrane helix</keyword>
<feature type="transmembrane region" description="Helical" evidence="1">
    <location>
        <begin position="115"/>
        <end position="136"/>
    </location>
</feature>
<organism evidence="2 3">
    <name type="scientific">Thermomonospora cellulosilytica</name>
    <dbReference type="NCBI Taxonomy" id="1411118"/>
    <lineage>
        <taxon>Bacteria</taxon>
        <taxon>Bacillati</taxon>
        <taxon>Actinomycetota</taxon>
        <taxon>Actinomycetes</taxon>
        <taxon>Streptosporangiales</taxon>
        <taxon>Thermomonosporaceae</taxon>
        <taxon>Thermomonospora</taxon>
    </lineage>
</organism>
<protein>
    <submittedName>
        <fullName evidence="2">Uncharacterized protein</fullName>
    </submittedName>
</protein>
<sequence length="169" mass="18078">MSRTKRTTPLQMVLIVAMFLGVAALPILFEIDNVRLAFGLTGTPGYATVTGCVELDYEGDSVDCDGVFVPDDAPQDVRHVDMPSDSDAGDEFAARLSPEGDRAYPTTWQGRLMSLALPMLGVAILVPIPWAVVAWLRRKPLGVGSFYVIAALCGLCLLITFAGLAVSAF</sequence>
<dbReference type="AlphaFoldDB" id="A0A7W3MSP4"/>
<evidence type="ECO:0000313" key="2">
    <source>
        <dbReference type="EMBL" id="MBA9001191.1"/>
    </source>
</evidence>
<proteinExistence type="predicted"/>
<evidence type="ECO:0000256" key="1">
    <source>
        <dbReference type="SAM" id="Phobius"/>
    </source>
</evidence>
<gene>
    <name evidence="2" type="ORF">HNR21_000073</name>
</gene>
<dbReference type="Proteomes" id="UP000539313">
    <property type="component" value="Unassembled WGS sequence"/>
</dbReference>
<evidence type="ECO:0000313" key="3">
    <source>
        <dbReference type="Proteomes" id="UP000539313"/>
    </source>
</evidence>
<dbReference type="EMBL" id="JACJII010000001">
    <property type="protein sequence ID" value="MBA9001191.1"/>
    <property type="molecule type" value="Genomic_DNA"/>
</dbReference>
<reference evidence="2 3" key="1">
    <citation type="submission" date="2020-08" db="EMBL/GenBank/DDBJ databases">
        <title>Sequencing the genomes of 1000 actinobacteria strains.</title>
        <authorList>
            <person name="Klenk H.-P."/>
        </authorList>
    </citation>
    <scope>NUCLEOTIDE SEQUENCE [LARGE SCALE GENOMIC DNA]</scope>
    <source>
        <strain evidence="2 3">DSM 45823</strain>
    </source>
</reference>
<comment type="caution">
    <text evidence="2">The sequence shown here is derived from an EMBL/GenBank/DDBJ whole genome shotgun (WGS) entry which is preliminary data.</text>
</comment>
<keyword evidence="1" id="KW-0472">Membrane</keyword>
<feature type="transmembrane region" description="Helical" evidence="1">
    <location>
        <begin position="143"/>
        <end position="166"/>
    </location>
</feature>
<keyword evidence="1" id="KW-0812">Transmembrane</keyword>
<dbReference type="RefSeq" id="WP_182703607.1">
    <property type="nucleotide sequence ID" value="NZ_JACJII010000001.1"/>
</dbReference>
<name>A0A7W3MSP4_9ACTN</name>